<dbReference type="Proteomes" id="UP001500394">
    <property type="component" value="Unassembled WGS sequence"/>
</dbReference>
<evidence type="ECO:0000256" key="1">
    <source>
        <dbReference type="ARBA" id="ARBA00022448"/>
    </source>
</evidence>
<dbReference type="InterPro" id="IPR027417">
    <property type="entry name" value="P-loop_NTPase"/>
</dbReference>
<organism evidence="5 6">
    <name type="scientific">Sphingobacterium thermophilum</name>
    <dbReference type="NCBI Taxonomy" id="768534"/>
    <lineage>
        <taxon>Bacteria</taxon>
        <taxon>Pseudomonadati</taxon>
        <taxon>Bacteroidota</taxon>
        <taxon>Sphingobacteriia</taxon>
        <taxon>Sphingobacteriales</taxon>
        <taxon>Sphingobacteriaceae</taxon>
        <taxon>Sphingobacterium</taxon>
    </lineage>
</organism>
<name>A0ABP8QUF5_9SPHI</name>
<evidence type="ECO:0000256" key="3">
    <source>
        <dbReference type="ARBA" id="ARBA00022840"/>
    </source>
</evidence>
<protein>
    <submittedName>
        <fullName evidence="5">ABC transporter ATP-binding protein</fullName>
    </submittedName>
</protein>
<keyword evidence="6" id="KW-1185">Reference proteome</keyword>
<keyword evidence="3 5" id="KW-0067">ATP-binding</keyword>
<evidence type="ECO:0000256" key="2">
    <source>
        <dbReference type="ARBA" id="ARBA00022741"/>
    </source>
</evidence>
<dbReference type="InterPro" id="IPR003593">
    <property type="entry name" value="AAA+_ATPase"/>
</dbReference>
<dbReference type="InterPro" id="IPR017871">
    <property type="entry name" value="ABC_transporter-like_CS"/>
</dbReference>
<dbReference type="SUPFAM" id="SSF52540">
    <property type="entry name" value="P-loop containing nucleoside triphosphate hydrolases"/>
    <property type="match status" value="1"/>
</dbReference>
<evidence type="ECO:0000313" key="5">
    <source>
        <dbReference type="EMBL" id="GAA4510520.1"/>
    </source>
</evidence>
<comment type="caution">
    <text evidence="5">The sequence shown here is derived from an EMBL/GenBank/DDBJ whole genome shotgun (WGS) entry which is preliminary data.</text>
</comment>
<evidence type="ECO:0000259" key="4">
    <source>
        <dbReference type="PROSITE" id="PS50893"/>
    </source>
</evidence>
<dbReference type="Pfam" id="PF00005">
    <property type="entry name" value="ABC_tran"/>
    <property type="match status" value="1"/>
</dbReference>
<feature type="domain" description="ABC transporter" evidence="4">
    <location>
        <begin position="2"/>
        <end position="238"/>
    </location>
</feature>
<dbReference type="CDD" id="cd03261">
    <property type="entry name" value="ABC_Org_Solvent_Resistant"/>
    <property type="match status" value="1"/>
</dbReference>
<dbReference type="PROSITE" id="PS00211">
    <property type="entry name" value="ABC_TRANSPORTER_1"/>
    <property type="match status" value="1"/>
</dbReference>
<accession>A0ABP8QUF5</accession>
<gene>
    <name evidence="5" type="ORF">GCM10023173_02020</name>
</gene>
<sequence>MIEIRNIHKSFGDNAVLQGIDAVFEPGKVSLIIGGSGSGKSTLLKCMVGLHKPDEGQVFFDGKEFTSMNFEEKVPIRKEIGMLFQNSALFDSMTVEQNIIFTLDMFSDMSKSEKRDRANFCLERVNLKNTNKLYPSELSGGMKKRVGIARAISMNPKYLFCDEPNSGLDPATSILIDELIQELTQEYQCTTVVVTHDMNSVMGIGEYILFLYKGQKFWEGSNQDMLHSDVEELNDFVFASPLMKAARNVMK</sequence>
<dbReference type="EMBL" id="BAABGR010000003">
    <property type="protein sequence ID" value="GAA4510520.1"/>
    <property type="molecule type" value="Genomic_DNA"/>
</dbReference>
<dbReference type="GO" id="GO:0005524">
    <property type="term" value="F:ATP binding"/>
    <property type="evidence" value="ECO:0007669"/>
    <property type="project" value="UniProtKB-KW"/>
</dbReference>
<dbReference type="PANTHER" id="PTHR43023">
    <property type="entry name" value="PROTEIN TRIGALACTOSYLDIACYLGLYCEROL 3, CHLOROPLASTIC"/>
    <property type="match status" value="1"/>
</dbReference>
<dbReference type="SMART" id="SM00382">
    <property type="entry name" value="AAA"/>
    <property type="match status" value="1"/>
</dbReference>
<dbReference type="Gene3D" id="3.40.50.300">
    <property type="entry name" value="P-loop containing nucleotide triphosphate hydrolases"/>
    <property type="match status" value="1"/>
</dbReference>
<dbReference type="PANTHER" id="PTHR43023:SF6">
    <property type="entry name" value="INTERMEMBRANE PHOSPHOLIPID TRANSPORT SYSTEM ATP-BINDING PROTEIN MLAF"/>
    <property type="match status" value="1"/>
</dbReference>
<keyword evidence="1" id="KW-0813">Transport</keyword>
<keyword evidence="2" id="KW-0547">Nucleotide-binding</keyword>
<proteinExistence type="predicted"/>
<dbReference type="InterPro" id="IPR003439">
    <property type="entry name" value="ABC_transporter-like_ATP-bd"/>
</dbReference>
<dbReference type="PROSITE" id="PS50893">
    <property type="entry name" value="ABC_TRANSPORTER_2"/>
    <property type="match status" value="1"/>
</dbReference>
<dbReference type="RefSeq" id="WP_345063444.1">
    <property type="nucleotide sequence ID" value="NZ_BAABGR010000003.1"/>
</dbReference>
<reference evidence="6" key="1">
    <citation type="journal article" date="2019" name="Int. J. Syst. Evol. Microbiol.">
        <title>The Global Catalogue of Microorganisms (GCM) 10K type strain sequencing project: providing services to taxonomists for standard genome sequencing and annotation.</title>
        <authorList>
            <consortium name="The Broad Institute Genomics Platform"/>
            <consortium name="The Broad Institute Genome Sequencing Center for Infectious Disease"/>
            <person name="Wu L."/>
            <person name="Ma J."/>
        </authorList>
    </citation>
    <scope>NUCLEOTIDE SEQUENCE [LARGE SCALE GENOMIC DNA]</scope>
    <source>
        <strain evidence="6">JCM 17858</strain>
    </source>
</reference>
<evidence type="ECO:0000313" key="6">
    <source>
        <dbReference type="Proteomes" id="UP001500394"/>
    </source>
</evidence>